<dbReference type="SUPFAM" id="SSF51412">
    <property type="entry name" value="Inosine monophosphate dehydrogenase (IMPDH)"/>
    <property type="match status" value="1"/>
</dbReference>
<evidence type="ECO:0000313" key="2">
    <source>
        <dbReference type="Proteomes" id="UP000078582"/>
    </source>
</evidence>
<protein>
    <submittedName>
        <fullName evidence="1">Hydrolase</fullName>
    </submittedName>
</protein>
<accession>A0A192H659</accession>
<organism evidence="1 2">
    <name type="scientific">Loigolactobacillus backii</name>
    <dbReference type="NCBI Taxonomy" id="375175"/>
    <lineage>
        <taxon>Bacteria</taxon>
        <taxon>Bacillati</taxon>
        <taxon>Bacillota</taxon>
        <taxon>Bacilli</taxon>
        <taxon>Lactobacillales</taxon>
        <taxon>Lactobacillaceae</taxon>
        <taxon>Loigolactobacillus</taxon>
    </lineage>
</organism>
<sequence>MPEIIHQASGIIILGKRIRSIIFSTDMAIIKNTNADAVIAVYPFTPHPAIMQGISMVADIPVFAGVGGGLTHGQRSVNISLFAESLGSLGVVINAPTPIETIKAVNQVVDIPLILTVVTDRTDLKPRLAAGVDIVNISGGKNTVSIVRQVRQKYPELPIIATGGKSDETIEAVIAAGANAVTYTPPSNGELFSKKMALYRKQEIERTKNNT</sequence>
<proteinExistence type="predicted"/>
<dbReference type="Gene3D" id="3.20.20.70">
    <property type="entry name" value="Aldolase class I"/>
    <property type="match status" value="1"/>
</dbReference>
<reference evidence="1 2" key="1">
    <citation type="submission" date="2016-03" db="EMBL/GenBank/DDBJ databases">
        <title>Pediococcus and Lactobacillus from brewery environment - whole genome sequencing and assembly.</title>
        <authorList>
            <person name="Behr J."/>
            <person name="Geissler A.J."/>
            <person name="Vogel R.F."/>
        </authorList>
    </citation>
    <scope>NUCLEOTIDE SEQUENCE [LARGE SCALE GENOMIC DNA]</scope>
    <source>
        <strain evidence="1 2">TMW 1.1989</strain>
    </source>
</reference>
<dbReference type="GeneID" id="42980713"/>
<dbReference type="AlphaFoldDB" id="A0A192H659"/>
<evidence type="ECO:0000313" key="1">
    <source>
        <dbReference type="EMBL" id="ANK63476.1"/>
    </source>
</evidence>
<dbReference type="Proteomes" id="UP000078582">
    <property type="component" value="Chromosome"/>
</dbReference>
<dbReference type="EMBL" id="CP014873">
    <property type="protein sequence ID" value="ANK63476.1"/>
    <property type="molecule type" value="Genomic_DNA"/>
</dbReference>
<gene>
    <name evidence="1" type="ORF">AYR53_00490</name>
</gene>
<dbReference type="OrthoDB" id="1092608at2"/>
<dbReference type="RefSeq" id="WP_068281261.1">
    <property type="nucleotide sequence ID" value="NZ_CP014873.1"/>
</dbReference>
<dbReference type="InterPro" id="IPR013785">
    <property type="entry name" value="Aldolase_TIM"/>
</dbReference>
<dbReference type="GO" id="GO:0016787">
    <property type="term" value="F:hydrolase activity"/>
    <property type="evidence" value="ECO:0007669"/>
    <property type="project" value="UniProtKB-KW"/>
</dbReference>
<name>A0A192H659_9LACO</name>
<keyword evidence="1" id="KW-0378">Hydrolase</keyword>
<keyword evidence="2" id="KW-1185">Reference proteome</keyword>
<dbReference type="STRING" id="375175.AYR53_00490"/>